<accession>A0A0A9BPS1</accession>
<reference evidence="2" key="1">
    <citation type="submission" date="2014-09" db="EMBL/GenBank/DDBJ databases">
        <authorList>
            <person name="Magalhaes I.L.F."/>
            <person name="Oliveira U."/>
            <person name="Santos F.R."/>
            <person name="Vidigal T.H.D.A."/>
            <person name="Brescovit A.D."/>
            <person name="Santos A.J."/>
        </authorList>
    </citation>
    <scope>NUCLEOTIDE SEQUENCE</scope>
    <source>
        <tissue evidence="2">Shoot tissue taken approximately 20 cm above the soil surface</tissue>
    </source>
</reference>
<feature type="transmembrane region" description="Helical" evidence="1">
    <location>
        <begin position="16"/>
        <end position="37"/>
    </location>
</feature>
<evidence type="ECO:0000256" key="1">
    <source>
        <dbReference type="SAM" id="Phobius"/>
    </source>
</evidence>
<keyword evidence="1" id="KW-0812">Transmembrane</keyword>
<protein>
    <submittedName>
        <fullName evidence="2">Uncharacterized protein</fullName>
    </submittedName>
</protein>
<proteinExistence type="predicted"/>
<name>A0A0A9BPS1_ARUDO</name>
<organism evidence="2">
    <name type="scientific">Arundo donax</name>
    <name type="common">Giant reed</name>
    <name type="synonym">Donax arundinaceus</name>
    <dbReference type="NCBI Taxonomy" id="35708"/>
    <lineage>
        <taxon>Eukaryota</taxon>
        <taxon>Viridiplantae</taxon>
        <taxon>Streptophyta</taxon>
        <taxon>Embryophyta</taxon>
        <taxon>Tracheophyta</taxon>
        <taxon>Spermatophyta</taxon>
        <taxon>Magnoliopsida</taxon>
        <taxon>Liliopsida</taxon>
        <taxon>Poales</taxon>
        <taxon>Poaceae</taxon>
        <taxon>PACMAD clade</taxon>
        <taxon>Arundinoideae</taxon>
        <taxon>Arundineae</taxon>
        <taxon>Arundo</taxon>
    </lineage>
</organism>
<sequence length="51" mass="6046">MWLTIYKPKMFSLSWFTNWICIILGVLLMILSPIGGLRQIIMEAKTYNFYS</sequence>
<keyword evidence="1" id="KW-0472">Membrane</keyword>
<reference evidence="2" key="2">
    <citation type="journal article" date="2015" name="Data Brief">
        <title>Shoot transcriptome of the giant reed, Arundo donax.</title>
        <authorList>
            <person name="Barrero R.A."/>
            <person name="Guerrero F.D."/>
            <person name="Moolhuijzen P."/>
            <person name="Goolsby J.A."/>
            <person name="Tidwell J."/>
            <person name="Bellgard S.E."/>
            <person name="Bellgard M.I."/>
        </authorList>
    </citation>
    <scope>NUCLEOTIDE SEQUENCE</scope>
    <source>
        <tissue evidence="2">Shoot tissue taken approximately 20 cm above the soil surface</tissue>
    </source>
</reference>
<evidence type="ECO:0000313" key="2">
    <source>
        <dbReference type="EMBL" id="JAD64128.1"/>
    </source>
</evidence>
<keyword evidence="1" id="KW-1133">Transmembrane helix</keyword>
<dbReference type="AlphaFoldDB" id="A0A0A9BPS1"/>
<dbReference type="EMBL" id="GBRH01233767">
    <property type="protein sequence ID" value="JAD64128.1"/>
    <property type="molecule type" value="Transcribed_RNA"/>
</dbReference>